<feature type="region of interest" description="Disordered" evidence="1">
    <location>
        <begin position="84"/>
        <end position="103"/>
    </location>
</feature>
<dbReference type="Pfam" id="PF12732">
    <property type="entry name" value="YtxH"/>
    <property type="match status" value="1"/>
</dbReference>
<reference evidence="2 3" key="1">
    <citation type="submission" date="2020-08" db="EMBL/GenBank/DDBJ databases">
        <title>Cohnella phylogeny.</title>
        <authorList>
            <person name="Dunlap C."/>
        </authorList>
    </citation>
    <scope>NUCLEOTIDE SEQUENCE [LARGE SCALE GENOMIC DNA]</scope>
    <source>
        <strain evidence="2 3">DSM 28246</strain>
    </source>
</reference>
<dbReference type="RefSeq" id="WP_185144039.1">
    <property type="nucleotide sequence ID" value="NZ_JACJVP010000029.1"/>
</dbReference>
<name>A0A7X0RRX6_9BACL</name>
<evidence type="ECO:0000313" key="3">
    <source>
        <dbReference type="Proteomes" id="UP000547209"/>
    </source>
</evidence>
<dbReference type="AlphaFoldDB" id="A0A7X0RRX6"/>
<sequence length="103" mass="10794">MAGLIKGALIGGVVGAAAALLLAPKSGRELRQDLKTTYNKSMDRTKQWVSDAGVKTQEVAQKVGRQATDLIGQTKSAVQTAKDGIQSAKDGMHDAMSDAQKPN</sequence>
<protein>
    <submittedName>
        <fullName evidence="2">YtxH domain-containing protein</fullName>
    </submittedName>
</protein>
<dbReference type="PANTHER" id="PTHR35792:SF1">
    <property type="entry name" value="SLL0268 PROTEIN"/>
    <property type="match status" value="1"/>
</dbReference>
<organism evidence="2 3">
    <name type="scientific">Cohnella nanjingensis</name>
    <dbReference type="NCBI Taxonomy" id="1387779"/>
    <lineage>
        <taxon>Bacteria</taxon>
        <taxon>Bacillati</taxon>
        <taxon>Bacillota</taxon>
        <taxon>Bacilli</taxon>
        <taxon>Bacillales</taxon>
        <taxon>Paenibacillaceae</taxon>
        <taxon>Cohnella</taxon>
    </lineage>
</organism>
<dbReference type="PANTHER" id="PTHR35792">
    <property type="entry name" value="GENERAL STRESS PROTEIN"/>
    <property type="match status" value="1"/>
</dbReference>
<dbReference type="Gene3D" id="1.10.287.700">
    <property type="entry name" value="Helix hairpin bin"/>
    <property type="match status" value="1"/>
</dbReference>
<gene>
    <name evidence="2" type="ORF">H7C19_17900</name>
</gene>
<dbReference type="InterPro" id="IPR052928">
    <property type="entry name" value="Desiccation-related_membrane"/>
</dbReference>
<comment type="caution">
    <text evidence="2">The sequence shown here is derived from an EMBL/GenBank/DDBJ whole genome shotgun (WGS) entry which is preliminary data.</text>
</comment>
<evidence type="ECO:0000256" key="1">
    <source>
        <dbReference type="SAM" id="MobiDB-lite"/>
    </source>
</evidence>
<evidence type="ECO:0000313" key="2">
    <source>
        <dbReference type="EMBL" id="MBB6672558.1"/>
    </source>
</evidence>
<proteinExistence type="predicted"/>
<accession>A0A7X0RRX6</accession>
<dbReference type="Proteomes" id="UP000547209">
    <property type="component" value="Unassembled WGS sequence"/>
</dbReference>
<dbReference type="InterPro" id="IPR024623">
    <property type="entry name" value="YtxH"/>
</dbReference>
<keyword evidence="3" id="KW-1185">Reference proteome</keyword>
<dbReference type="EMBL" id="JACJVP010000029">
    <property type="protein sequence ID" value="MBB6672558.1"/>
    <property type="molecule type" value="Genomic_DNA"/>
</dbReference>